<dbReference type="RefSeq" id="WP_043450715.1">
    <property type="nucleotide sequence ID" value="NZ_JWTB01000010.1"/>
</dbReference>
<dbReference type="InterPro" id="IPR050834">
    <property type="entry name" value="Glycosyltransf_2"/>
</dbReference>
<evidence type="ECO:0000259" key="1">
    <source>
        <dbReference type="Pfam" id="PF00535"/>
    </source>
</evidence>
<dbReference type="GO" id="GO:0016740">
    <property type="term" value="F:transferase activity"/>
    <property type="evidence" value="ECO:0007669"/>
    <property type="project" value="UniProtKB-KW"/>
</dbReference>
<dbReference type="InterPro" id="IPR001173">
    <property type="entry name" value="Glyco_trans_2-like"/>
</dbReference>
<dbReference type="Proteomes" id="UP000031196">
    <property type="component" value="Unassembled WGS sequence"/>
</dbReference>
<keyword evidence="2" id="KW-0808">Transferase</keyword>
<sequence length="247" mass="27553">MSGNGAVRVSVCMATYNGQEYVEEQIQSILAQLSPDDELIIVDDASKDSTPDVVRRLQDPRIVLLPNAENMGYVASFERAIAASRGEYIMLSDQDDVWLAGRVDTLIAALQTKDFAASNFTVFGGPANRYHKVQLKESDSGRWAANLVTTWIGIRPYYGCTMAFKAAAKKLILPFPEFLTETHDQWIAIVANLNREMIHVAAPTVSRRLHDDNTTPKSRRPVGVILRARVMLLRAFFIALGRRLATR</sequence>
<dbReference type="Gene3D" id="3.90.550.10">
    <property type="entry name" value="Spore Coat Polysaccharide Biosynthesis Protein SpsA, Chain A"/>
    <property type="match status" value="1"/>
</dbReference>
<name>A0A0B4ENZ8_PSEPS</name>
<dbReference type="PANTHER" id="PTHR43685:SF11">
    <property type="entry name" value="GLYCOSYLTRANSFERASE TAGX-RELATED"/>
    <property type="match status" value="1"/>
</dbReference>
<feature type="domain" description="Glycosyltransferase 2-like" evidence="1">
    <location>
        <begin position="10"/>
        <end position="159"/>
    </location>
</feature>
<evidence type="ECO:0000313" key="2">
    <source>
        <dbReference type="EMBL" id="KIC68438.1"/>
    </source>
</evidence>
<accession>A0A0B4ENZ8</accession>
<dbReference type="PANTHER" id="PTHR43685">
    <property type="entry name" value="GLYCOSYLTRANSFERASE"/>
    <property type="match status" value="1"/>
</dbReference>
<organism evidence="2 3">
    <name type="scientific">Pseudarthrobacter phenanthrenivorans</name>
    <name type="common">Arthrobacter phenanthrenivorans</name>
    <dbReference type="NCBI Taxonomy" id="361575"/>
    <lineage>
        <taxon>Bacteria</taxon>
        <taxon>Bacillati</taxon>
        <taxon>Actinomycetota</taxon>
        <taxon>Actinomycetes</taxon>
        <taxon>Micrococcales</taxon>
        <taxon>Micrococcaceae</taxon>
        <taxon>Pseudarthrobacter</taxon>
    </lineage>
</organism>
<dbReference type="SUPFAM" id="SSF53448">
    <property type="entry name" value="Nucleotide-diphospho-sugar transferases"/>
    <property type="match status" value="1"/>
</dbReference>
<evidence type="ECO:0000313" key="3">
    <source>
        <dbReference type="Proteomes" id="UP000031196"/>
    </source>
</evidence>
<dbReference type="EMBL" id="JWTB01000010">
    <property type="protein sequence ID" value="KIC68438.1"/>
    <property type="molecule type" value="Genomic_DNA"/>
</dbReference>
<dbReference type="Pfam" id="PF00535">
    <property type="entry name" value="Glycos_transf_2"/>
    <property type="match status" value="1"/>
</dbReference>
<dbReference type="OrthoDB" id="9802649at2"/>
<reference evidence="2 3" key="1">
    <citation type="submission" date="2014-12" db="EMBL/GenBank/DDBJ databases">
        <title>Genome sequencing of Arthrobacter phenanthrenivorans SWC37.</title>
        <authorList>
            <person name="Tan P.W."/>
            <person name="Chan K.-G."/>
        </authorList>
    </citation>
    <scope>NUCLEOTIDE SEQUENCE [LARGE SCALE GENOMIC DNA]</scope>
    <source>
        <strain evidence="2 3">SWC37</strain>
    </source>
</reference>
<gene>
    <name evidence="2" type="ORF">RM50_05465</name>
</gene>
<proteinExistence type="predicted"/>
<dbReference type="AlphaFoldDB" id="A0A0B4ENZ8"/>
<protein>
    <submittedName>
        <fullName evidence="2">Glycosyl transferase</fullName>
    </submittedName>
</protein>
<dbReference type="InterPro" id="IPR029044">
    <property type="entry name" value="Nucleotide-diphossugar_trans"/>
</dbReference>
<comment type="caution">
    <text evidence="2">The sequence shown here is derived from an EMBL/GenBank/DDBJ whole genome shotgun (WGS) entry which is preliminary data.</text>
</comment>